<name>A0A5B7FQB8_PORTR</name>
<accession>A0A5B7FQB8</accession>
<protein>
    <submittedName>
        <fullName evidence="1">Uncharacterized protein</fullName>
    </submittedName>
</protein>
<keyword evidence="2" id="KW-1185">Reference proteome</keyword>
<organism evidence="1 2">
    <name type="scientific">Portunus trituberculatus</name>
    <name type="common">Swimming crab</name>
    <name type="synonym">Neptunus trituberculatus</name>
    <dbReference type="NCBI Taxonomy" id="210409"/>
    <lineage>
        <taxon>Eukaryota</taxon>
        <taxon>Metazoa</taxon>
        <taxon>Ecdysozoa</taxon>
        <taxon>Arthropoda</taxon>
        <taxon>Crustacea</taxon>
        <taxon>Multicrustacea</taxon>
        <taxon>Malacostraca</taxon>
        <taxon>Eumalacostraca</taxon>
        <taxon>Eucarida</taxon>
        <taxon>Decapoda</taxon>
        <taxon>Pleocyemata</taxon>
        <taxon>Brachyura</taxon>
        <taxon>Eubrachyura</taxon>
        <taxon>Portunoidea</taxon>
        <taxon>Portunidae</taxon>
        <taxon>Portuninae</taxon>
        <taxon>Portunus</taxon>
    </lineage>
</organism>
<comment type="caution">
    <text evidence="1">The sequence shown here is derived from an EMBL/GenBank/DDBJ whole genome shotgun (WGS) entry which is preliminary data.</text>
</comment>
<reference evidence="1 2" key="1">
    <citation type="submission" date="2019-05" db="EMBL/GenBank/DDBJ databases">
        <title>Another draft genome of Portunus trituberculatus and its Hox gene families provides insights of decapod evolution.</title>
        <authorList>
            <person name="Jeong J.-H."/>
            <person name="Song I."/>
            <person name="Kim S."/>
            <person name="Choi T."/>
            <person name="Kim D."/>
            <person name="Ryu S."/>
            <person name="Kim W."/>
        </authorList>
    </citation>
    <scope>NUCLEOTIDE SEQUENCE [LARGE SCALE GENOMIC DNA]</scope>
    <source>
        <tissue evidence="1">Muscle</tissue>
    </source>
</reference>
<proteinExistence type="predicted"/>
<sequence length="19" mass="2189">MKSSVTHLLQWIETDSASR</sequence>
<dbReference type="EMBL" id="VSRR010009197">
    <property type="protein sequence ID" value="MPC49950.1"/>
    <property type="molecule type" value="Genomic_DNA"/>
</dbReference>
<dbReference type="Proteomes" id="UP000324222">
    <property type="component" value="Unassembled WGS sequence"/>
</dbReference>
<evidence type="ECO:0000313" key="2">
    <source>
        <dbReference type="Proteomes" id="UP000324222"/>
    </source>
</evidence>
<evidence type="ECO:0000313" key="1">
    <source>
        <dbReference type="EMBL" id="MPC49950.1"/>
    </source>
</evidence>
<dbReference type="AlphaFoldDB" id="A0A5B7FQB8"/>
<gene>
    <name evidence="1" type="ORF">E2C01_043765</name>
</gene>